<sequence length="108" mass="11785">CRLGYFHVVNNDYTHWEMYAIGGSANPTINSQGNRFVAPNNRFSKEVTKYEDAAESKWKHWNWRSEGDLMVNGAFFTASGGGASSSYARASSLSARPSSLVGSITIAA</sequence>
<reference evidence="3 4" key="1">
    <citation type="journal article" date="2014" name="Am. J. Bot.">
        <title>Genome assembly and annotation for red clover (Trifolium pratense; Fabaceae).</title>
        <authorList>
            <person name="Istvanek J."/>
            <person name="Jaros M."/>
            <person name="Krenek A."/>
            <person name="Repkova J."/>
        </authorList>
    </citation>
    <scope>NUCLEOTIDE SEQUENCE [LARGE SCALE GENOMIC DNA]</scope>
    <source>
        <strain evidence="4">cv. Tatra</strain>
        <tissue evidence="3">Young leaves</tissue>
    </source>
</reference>
<evidence type="ECO:0000256" key="2">
    <source>
        <dbReference type="ARBA" id="ARBA00022512"/>
    </source>
</evidence>
<feature type="non-terminal residue" evidence="3">
    <location>
        <position position="1"/>
    </location>
</feature>
<feature type="non-terminal residue" evidence="3">
    <location>
        <position position="108"/>
    </location>
</feature>
<evidence type="ECO:0000313" key="4">
    <source>
        <dbReference type="Proteomes" id="UP000236291"/>
    </source>
</evidence>
<dbReference type="Gene3D" id="2.160.20.10">
    <property type="entry name" value="Single-stranded right-handed beta-helix, Pectin lyase-like"/>
    <property type="match status" value="1"/>
</dbReference>
<dbReference type="EMBL" id="ASHM01075627">
    <property type="protein sequence ID" value="PNX56983.1"/>
    <property type="molecule type" value="Genomic_DNA"/>
</dbReference>
<dbReference type="STRING" id="57577.A0A2K3JSG4"/>
<dbReference type="AlphaFoldDB" id="A0A2K3JSG4"/>
<name>A0A2K3JSG4_TRIPR</name>
<comment type="caution">
    <text evidence="3">The sequence shown here is derived from an EMBL/GenBank/DDBJ whole genome shotgun (WGS) entry which is preliminary data.</text>
</comment>
<dbReference type="InterPro" id="IPR012334">
    <property type="entry name" value="Pectin_lyas_fold"/>
</dbReference>
<proteinExistence type="predicted"/>
<dbReference type="GO" id="GO:0030570">
    <property type="term" value="F:pectate lyase activity"/>
    <property type="evidence" value="ECO:0007669"/>
    <property type="project" value="InterPro"/>
</dbReference>
<dbReference type="PANTHER" id="PTHR31683">
    <property type="entry name" value="PECTATE LYASE 18-RELATED"/>
    <property type="match status" value="1"/>
</dbReference>
<reference evidence="3 4" key="2">
    <citation type="journal article" date="2017" name="Front. Plant Sci.">
        <title>Gene Classification and Mining of Molecular Markers Useful in Red Clover (Trifolium pratense) Breeding.</title>
        <authorList>
            <person name="Istvanek J."/>
            <person name="Dluhosova J."/>
            <person name="Dluhos P."/>
            <person name="Patkova L."/>
            <person name="Nedelnik J."/>
            <person name="Repkova J."/>
        </authorList>
    </citation>
    <scope>NUCLEOTIDE SEQUENCE [LARGE SCALE GENOMIC DNA]</scope>
    <source>
        <strain evidence="4">cv. Tatra</strain>
        <tissue evidence="3">Young leaves</tissue>
    </source>
</reference>
<accession>A0A2K3JSG4</accession>
<evidence type="ECO:0000256" key="1">
    <source>
        <dbReference type="ARBA" id="ARBA00004191"/>
    </source>
</evidence>
<comment type="subcellular location">
    <subcellularLocation>
        <location evidence="1">Secreted</location>
        <location evidence="1">Cell wall</location>
    </subcellularLocation>
</comment>
<keyword evidence="2" id="KW-0964">Secreted</keyword>
<keyword evidence="2" id="KW-0134">Cell wall</keyword>
<gene>
    <name evidence="3" type="ORF">L195_g050166</name>
</gene>
<dbReference type="SUPFAM" id="SSF51126">
    <property type="entry name" value="Pectin lyase-like"/>
    <property type="match status" value="1"/>
</dbReference>
<keyword evidence="3" id="KW-0456">Lyase</keyword>
<protein>
    <submittedName>
        <fullName evidence="3">Pectate lyase</fullName>
    </submittedName>
</protein>
<dbReference type="PANTHER" id="PTHR31683:SF187">
    <property type="entry name" value="PECTATE LYASE 18-RELATED"/>
    <property type="match status" value="1"/>
</dbReference>
<dbReference type="Proteomes" id="UP000236291">
    <property type="component" value="Unassembled WGS sequence"/>
</dbReference>
<dbReference type="InterPro" id="IPR045032">
    <property type="entry name" value="PEL"/>
</dbReference>
<evidence type="ECO:0000313" key="3">
    <source>
        <dbReference type="EMBL" id="PNX56983.1"/>
    </source>
</evidence>
<organism evidence="3 4">
    <name type="scientific">Trifolium pratense</name>
    <name type="common">Red clover</name>
    <dbReference type="NCBI Taxonomy" id="57577"/>
    <lineage>
        <taxon>Eukaryota</taxon>
        <taxon>Viridiplantae</taxon>
        <taxon>Streptophyta</taxon>
        <taxon>Embryophyta</taxon>
        <taxon>Tracheophyta</taxon>
        <taxon>Spermatophyta</taxon>
        <taxon>Magnoliopsida</taxon>
        <taxon>eudicotyledons</taxon>
        <taxon>Gunneridae</taxon>
        <taxon>Pentapetalae</taxon>
        <taxon>rosids</taxon>
        <taxon>fabids</taxon>
        <taxon>Fabales</taxon>
        <taxon>Fabaceae</taxon>
        <taxon>Papilionoideae</taxon>
        <taxon>50 kb inversion clade</taxon>
        <taxon>NPAAA clade</taxon>
        <taxon>Hologalegina</taxon>
        <taxon>IRL clade</taxon>
        <taxon>Trifolieae</taxon>
        <taxon>Trifolium</taxon>
    </lineage>
</organism>
<dbReference type="InterPro" id="IPR011050">
    <property type="entry name" value="Pectin_lyase_fold/virulence"/>
</dbReference>